<dbReference type="CDD" id="cd05716">
    <property type="entry name" value="IgV_pIgR_like"/>
    <property type="match status" value="1"/>
</dbReference>
<dbReference type="PANTHER" id="PTHR11860">
    <property type="entry name" value="POLYMERIC-IMMUNOGLOBULIN RECEPTOR"/>
    <property type="match status" value="1"/>
</dbReference>
<feature type="domain" description="Immunoglobulin" evidence="5">
    <location>
        <begin position="22"/>
        <end position="117"/>
    </location>
</feature>
<reference evidence="6" key="3">
    <citation type="submission" date="2025-09" db="UniProtKB">
        <authorList>
            <consortium name="Ensembl"/>
        </authorList>
    </citation>
    <scope>IDENTIFICATION</scope>
</reference>
<dbReference type="Gene3D" id="2.60.40.10">
    <property type="entry name" value="Immunoglobulins"/>
    <property type="match status" value="1"/>
</dbReference>
<comment type="subcellular location">
    <subcellularLocation>
        <location evidence="1">Membrane</location>
    </subcellularLocation>
</comment>
<dbReference type="InterPro" id="IPR050671">
    <property type="entry name" value="CD300_family_receptors"/>
</dbReference>
<dbReference type="InterPro" id="IPR013783">
    <property type="entry name" value="Ig-like_fold"/>
</dbReference>
<evidence type="ECO:0000256" key="2">
    <source>
        <dbReference type="ARBA" id="ARBA00022692"/>
    </source>
</evidence>
<evidence type="ECO:0000256" key="1">
    <source>
        <dbReference type="ARBA" id="ARBA00004370"/>
    </source>
</evidence>
<dbReference type="OrthoDB" id="8920197at2759"/>
<proteinExistence type="predicted"/>
<name>A0A8C9VNR9_SCLFO</name>
<keyword evidence="7" id="KW-1185">Reference proteome</keyword>
<dbReference type="Pfam" id="PF07686">
    <property type="entry name" value="V-set"/>
    <property type="match status" value="1"/>
</dbReference>
<dbReference type="GO" id="GO:0004888">
    <property type="term" value="F:transmembrane signaling receptor activity"/>
    <property type="evidence" value="ECO:0007669"/>
    <property type="project" value="TreeGrafter"/>
</dbReference>
<dbReference type="GO" id="GO:0005886">
    <property type="term" value="C:plasma membrane"/>
    <property type="evidence" value="ECO:0007669"/>
    <property type="project" value="TreeGrafter"/>
</dbReference>
<keyword evidence="2 4" id="KW-0812">Transmembrane</keyword>
<reference evidence="6 7" key="1">
    <citation type="submission" date="2019-04" db="EMBL/GenBank/DDBJ databases">
        <authorList>
            <consortium name="Wellcome Sanger Institute Data Sharing"/>
        </authorList>
    </citation>
    <scope>NUCLEOTIDE SEQUENCE [LARGE SCALE GENOMIC DNA]</scope>
</reference>
<evidence type="ECO:0000256" key="4">
    <source>
        <dbReference type="SAM" id="Phobius"/>
    </source>
</evidence>
<dbReference type="SUPFAM" id="SSF48726">
    <property type="entry name" value="Immunoglobulin"/>
    <property type="match status" value="1"/>
</dbReference>
<feature type="transmembrane region" description="Helical" evidence="4">
    <location>
        <begin position="166"/>
        <end position="187"/>
    </location>
</feature>
<evidence type="ECO:0000313" key="7">
    <source>
        <dbReference type="Proteomes" id="UP000694397"/>
    </source>
</evidence>
<keyword evidence="3 4" id="KW-0472">Membrane</keyword>
<dbReference type="SMART" id="SM00409">
    <property type="entry name" value="IG"/>
    <property type="match status" value="1"/>
</dbReference>
<evidence type="ECO:0000313" key="6">
    <source>
        <dbReference type="Ensembl" id="ENSSFOP00015062654.1"/>
    </source>
</evidence>
<sequence>FFPSYLYTAVFAGAGNVPQNTGRWLTLQKGESVTIPCFYHPWYKNYVKQWCSGLEIFSCTVMASTDSPQVHRVSITDDPTQGVFTVTMNNVQESDSGTYWCLGKYGDRQFPVHISVTQKRQTPINPTSLTEKQPSTAVTTDTPSASAMFVSNSSESEDYRRKTKRYFIGISLHYSFYFIHITLFITLSQLQQQFNCKCWREDDYGQSE</sequence>
<dbReference type="AlphaFoldDB" id="A0A8C9VNR9"/>
<dbReference type="Ensembl" id="ENSSFOT00015062916.1">
    <property type="protein sequence ID" value="ENSSFOP00015062654.1"/>
    <property type="gene ID" value="ENSSFOG00015030581.1"/>
</dbReference>
<dbReference type="GeneTree" id="ENSGT00980000199013"/>
<evidence type="ECO:0000256" key="3">
    <source>
        <dbReference type="ARBA" id="ARBA00023136"/>
    </source>
</evidence>
<dbReference type="InterPro" id="IPR036179">
    <property type="entry name" value="Ig-like_dom_sf"/>
</dbReference>
<evidence type="ECO:0000259" key="5">
    <source>
        <dbReference type="SMART" id="SM00409"/>
    </source>
</evidence>
<reference evidence="6" key="2">
    <citation type="submission" date="2025-08" db="UniProtKB">
        <authorList>
            <consortium name="Ensembl"/>
        </authorList>
    </citation>
    <scope>IDENTIFICATION</scope>
</reference>
<keyword evidence="4" id="KW-1133">Transmembrane helix</keyword>
<protein>
    <recommendedName>
        <fullName evidence="5">Immunoglobulin domain-containing protein</fullName>
    </recommendedName>
</protein>
<dbReference type="InterPro" id="IPR003599">
    <property type="entry name" value="Ig_sub"/>
</dbReference>
<dbReference type="Proteomes" id="UP000694397">
    <property type="component" value="Chromosome 1"/>
</dbReference>
<dbReference type="PANTHER" id="PTHR11860:SF87">
    <property type="entry name" value="CMRF35-LIKE MOLECULE 8"/>
    <property type="match status" value="1"/>
</dbReference>
<accession>A0A8C9VNR9</accession>
<organism evidence="6 7">
    <name type="scientific">Scleropages formosus</name>
    <name type="common">Asian bonytongue</name>
    <name type="synonym">Osteoglossum formosum</name>
    <dbReference type="NCBI Taxonomy" id="113540"/>
    <lineage>
        <taxon>Eukaryota</taxon>
        <taxon>Metazoa</taxon>
        <taxon>Chordata</taxon>
        <taxon>Craniata</taxon>
        <taxon>Vertebrata</taxon>
        <taxon>Euteleostomi</taxon>
        <taxon>Actinopterygii</taxon>
        <taxon>Neopterygii</taxon>
        <taxon>Teleostei</taxon>
        <taxon>Osteoglossocephala</taxon>
        <taxon>Osteoglossomorpha</taxon>
        <taxon>Osteoglossiformes</taxon>
        <taxon>Osteoglossidae</taxon>
        <taxon>Scleropages</taxon>
    </lineage>
</organism>
<dbReference type="InterPro" id="IPR013106">
    <property type="entry name" value="Ig_V-set"/>
</dbReference>